<evidence type="ECO:0000313" key="3">
    <source>
        <dbReference type="EMBL" id="KAK8857091.1"/>
    </source>
</evidence>
<dbReference type="PANTHER" id="PTHR35394">
    <property type="entry name" value="DUF3176 DOMAIN-CONTAINING PROTEIN"/>
    <property type="match status" value="1"/>
</dbReference>
<keyword evidence="2" id="KW-0472">Membrane</keyword>
<dbReference type="PANTHER" id="PTHR35394:SF5">
    <property type="entry name" value="DUF3176 DOMAIN-CONTAINING PROTEIN"/>
    <property type="match status" value="1"/>
</dbReference>
<feature type="transmembrane region" description="Helical" evidence="2">
    <location>
        <begin position="149"/>
        <end position="166"/>
    </location>
</feature>
<dbReference type="EMBL" id="JAPCWZ010000007">
    <property type="protein sequence ID" value="KAK8857091.1"/>
    <property type="molecule type" value="Genomic_DNA"/>
</dbReference>
<evidence type="ECO:0000313" key="4">
    <source>
        <dbReference type="Proteomes" id="UP001390339"/>
    </source>
</evidence>
<evidence type="ECO:0000256" key="1">
    <source>
        <dbReference type="SAM" id="MobiDB-lite"/>
    </source>
</evidence>
<accession>A0ABR2I427</accession>
<organism evidence="3 4">
    <name type="scientific">Apiospora arundinis</name>
    <dbReference type="NCBI Taxonomy" id="335852"/>
    <lineage>
        <taxon>Eukaryota</taxon>
        <taxon>Fungi</taxon>
        <taxon>Dikarya</taxon>
        <taxon>Ascomycota</taxon>
        <taxon>Pezizomycotina</taxon>
        <taxon>Sordariomycetes</taxon>
        <taxon>Xylariomycetidae</taxon>
        <taxon>Amphisphaeriales</taxon>
        <taxon>Apiosporaceae</taxon>
        <taxon>Apiospora</taxon>
    </lineage>
</organism>
<dbReference type="InterPro" id="IPR021514">
    <property type="entry name" value="DUF3176"/>
</dbReference>
<dbReference type="Proteomes" id="UP001390339">
    <property type="component" value="Unassembled WGS sequence"/>
</dbReference>
<keyword evidence="4" id="KW-1185">Reference proteome</keyword>
<proteinExistence type="predicted"/>
<gene>
    <name evidence="3" type="ORF">PGQ11_013003</name>
</gene>
<comment type="caution">
    <text evidence="3">The sequence shown here is derived from an EMBL/GenBank/DDBJ whole genome shotgun (WGS) entry which is preliminary data.</text>
</comment>
<feature type="region of interest" description="Disordered" evidence="1">
    <location>
        <begin position="1"/>
        <end position="34"/>
    </location>
</feature>
<name>A0ABR2I427_9PEZI</name>
<feature type="transmembrane region" description="Helical" evidence="2">
    <location>
        <begin position="89"/>
        <end position="110"/>
    </location>
</feature>
<evidence type="ECO:0000256" key="2">
    <source>
        <dbReference type="SAM" id="Phobius"/>
    </source>
</evidence>
<dbReference type="Pfam" id="PF11374">
    <property type="entry name" value="DUF3176"/>
    <property type="match status" value="1"/>
</dbReference>
<feature type="transmembrane region" description="Helical" evidence="2">
    <location>
        <begin position="51"/>
        <end position="69"/>
    </location>
</feature>
<feature type="compositionally biased region" description="Basic and acidic residues" evidence="1">
    <location>
        <begin position="10"/>
        <end position="24"/>
    </location>
</feature>
<keyword evidence="2" id="KW-1133">Transmembrane helix</keyword>
<reference evidence="3 4" key="1">
    <citation type="journal article" date="2024" name="IMA Fungus">
        <title>Apiospora arundinis, a panoply of carbohydrate-active enzymes and secondary metabolites.</title>
        <authorList>
            <person name="Sorensen T."/>
            <person name="Petersen C."/>
            <person name="Muurmann A.T."/>
            <person name="Christiansen J.V."/>
            <person name="Brundto M.L."/>
            <person name="Overgaard C.K."/>
            <person name="Boysen A.T."/>
            <person name="Wollenberg R.D."/>
            <person name="Larsen T.O."/>
            <person name="Sorensen J.L."/>
            <person name="Nielsen K.L."/>
            <person name="Sondergaard T.E."/>
        </authorList>
    </citation>
    <scope>NUCLEOTIDE SEQUENCE [LARGE SCALE GENOMIC DNA]</scope>
    <source>
        <strain evidence="3 4">AAU 773</strain>
    </source>
</reference>
<protein>
    <submittedName>
        <fullName evidence="3">Uncharacterized protein</fullName>
    </submittedName>
</protein>
<keyword evidence="2" id="KW-0812">Transmembrane</keyword>
<sequence length="665" mass="73775">MQAETAYRPVDYRKPRSSRDDRTRSPLTNEGNVQSSRLRASSHWTDWKWELILLSLSVLSLVATAVTLYRLSGSSLDSWGGFFLRPNTLVSILAAMSKTSLAFAVSSCIAQAKWNWYRRGQDNLLVFERFDEASKGPWGSFRLLGTIRLRHWSALGALIILTLLAYEPFLQTIITQYGILDREPPSTRAITGQCMRLDSGRVKFDLVPFSLGNYNKTGVEACSRWRQPVSEPELGMQASVFNGFQNSLQTRKMNASASCPTGNCTFGRFVSLGVCSKCADISTAGSLDITNHDGTRNKDDRTICTTNDTSVYMATASSKNISQSFHVANTSTSTSFVLFQGLRASDAYAQSRETWQDSQPTAFECELSFCAKMYSSRYENGQFIEYVLGEWVQPIADSYKPFNCRAENRSGDNQFSESSTISLGYRSDFRLGVPEAERKMYVLPPDLSFNVSQATIVSTIDWFESTFGHKMTYPAAGIKASAGIAETLYNSTTNITGESIDGISAVFAAVADSMSIWIRDRQLSLAETADGRRSPGTPPRVGTVKRWTIRFGVRWPFMALPLVLELAGVLYVGFTIHETRRLGIAAWKDSALATIVYGLGGEEIRALLKEADVQGSMECAARQMRVSLVKNSIVCVPDLEPDDLLDNSSVSVNSRDEYHMVRGQE</sequence>